<dbReference type="Gene3D" id="1.25.10.10">
    <property type="entry name" value="Leucine-rich Repeat Variant"/>
    <property type="match status" value="1"/>
</dbReference>
<dbReference type="Pfam" id="PF12765">
    <property type="entry name" value="Cohesin_HEAT"/>
    <property type="match status" value="2"/>
</dbReference>
<feature type="region of interest" description="Disordered" evidence="1">
    <location>
        <begin position="1"/>
        <end position="20"/>
    </location>
</feature>
<dbReference type="SUPFAM" id="SSF48371">
    <property type="entry name" value="ARM repeat"/>
    <property type="match status" value="1"/>
</dbReference>
<gene>
    <name evidence="2" type="ORF">SO694_00002455</name>
</gene>
<sequence>MPRRSSRLVETAAPAEEGGDLLKVLDDLEAKEALDVAPSAPTTTRAATDAPPPSRWRQRRPAAARWASSSAGAAGEQGGDNANEWRSRALALCDDAAAALPSAEWPAAETVRALASAASRELRAKRPEGAVCFLVDVVARVAAALTALRRREAEAGASALPAGATFGGEAGACALAGDAAPLEQTVALQQLVLNGLEERKSERWAAVARKFAVAKWFGELPADAEALRAHLAGQFAGRSALMMRRGDWDVVLPRDALAGCCVAVANRSRLGDARVQLTHQVAALLGHDGAAVRCRALKALDGVARERGGGDAPLLRDPVVRRAVLSRFLDEAISVRAAAVDLVGNHALDAPETLLAYHGELLERLLDAGVSVRKAVVRILEKSLAVRGEQLRELHKRTLLALLDRASRPKEEQTVKDLVGDVIRDAWFAERGADEEAAAPEKVSPSSVILEDVAQKELPPLDATTRQIVDVAAAARGNDGRVAEVLAAALASSRAGGGPTGWRGPPADVEEPSALAAAKEPLLRALVAAPKTTATRARDAKIDAVCRAVAGRPPLASALARRGVSTPCWASGRGGARARLGRGPGRARARRRAARADAPDAATDARALILAVEEGGDAAEDAFHAVAGATQGALPRVHAALAGR</sequence>
<name>A0ABR1GCV3_AURAN</name>
<proteinExistence type="predicted"/>
<evidence type="ECO:0000256" key="1">
    <source>
        <dbReference type="SAM" id="MobiDB-lite"/>
    </source>
</evidence>
<feature type="compositionally biased region" description="Low complexity" evidence="1">
    <location>
        <begin position="37"/>
        <end position="49"/>
    </location>
</feature>
<dbReference type="InterPro" id="IPR033031">
    <property type="entry name" value="Scc2/Nipped-B"/>
</dbReference>
<dbReference type="InterPro" id="IPR011989">
    <property type="entry name" value="ARM-like"/>
</dbReference>
<dbReference type="PANTHER" id="PTHR21704">
    <property type="entry name" value="NIPPED-B-LIKE PROTEIN DELANGIN SCC2-RELATED"/>
    <property type="match status" value="1"/>
</dbReference>
<reference evidence="2 3" key="1">
    <citation type="submission" date="2024-03" db="EMBL/GenBank/DDBJ databases">
        <title>Aureococcus anophagefferens CCMP1851 and Kratosvirus quantuckense: Draft genome of a second virus-susceptible host strain in the model system.</title>
        <authorList>
            <person name="Chase E."/>
            <person name="Truchon A.R."/>
            <person name="Schepens W."/>
            <person name="Wilhelm S.W."/>
        </authorList>
    </citation>
    <scope>NUCLEOTIDE SEQUENCE [LARGE SCALE GENOMIC DNA]</scope>
    <source>
        <strain evidence="2 3">CCMP1851</strain>
    </source>
</reference>
<evidence type="ECO:0000313" key="2">
    <source>
        <dbReference type="EMBL" id="KAK7253728.1"/>
    </source>
</evidence>
<dbReference type="EMBL" id="JBBJCI010000034">
    <property type="protein sequence ID" value="KAK7253728.1"/>
    <property type="molecule type" value="Genomic_DNA"/>
</dbReference>
<keyword evidence="3" id="KW-1185">Reference proteome</keyword>
<feature type="region of interest" description="Disordered" evidence="1">
    <location>
        <begin position="572"/>
        <end position="598"/>
    </location>
</feature>
<accession>A0ABR1GCV3</accession>
<dbReference type="InterPro" id="IPR026003">
    <property type="entry name" value="Cohesin_HEAT"/>
</dbReference>
<protein>
    <submittedName>
        <fullName evidence="2">Cohesin loading protein</fullName>
    </submittedName>
</protein>
<evidence type="ECO:0000313" key="3">
    <source>
        <dbReference type="Proteomes" id="UP001363151"/>
    </source>
</evidence>
<dbReference type="InterPro" id="IPR016024">
    <property type="entry name" value="ARM-type_fold"/>
</dbReference>
<organism evidence="2 3">
    <name type="scientific">Aureococcus anophagefferens</name>
    <name type="common">Harmful bloom alga</name>
    <dbReference type="NCBI Taxonomy" id="44056"/>
    <lineage>
        <taxon>Eukaryota</taxon>
        <taxon>Sar</taxon>
        <taxon>Stramenopiles</taxon>
        <taxon>Ochrophyta</taxon>
        <taxon>Pelagophyceae</taxon>
        <taxon>Pelagomonadales</taxon>
        <taxon>Pelagomonadaceae</taxon>
        <taxon>Aureococcus</taxon>
    </lineage>
</organism>
<feature type="compositionally biased region" description="Low complexity" evidence="1">
    <location>
        <begin position="63"/>
        <end position="74"/>
    </location>
</feature>
<feature type="region of interest" description="Disordered" evidence="1">
    <location>
        <begin position="34"/>
        <end position="81"/>
    </location>
</feature>
<dbReference type="Proteomes" id="UP001363151">
    <property type="component" value="Unassembled WGS sequence"/>
</dbReference>
<comment type="caution">
    <text evidence="2">The sequence shown here is derived from an EMBL/GenBank/DDBJ whole genome shotgun (WGS) entry which is preliminary data.</text>
</comment>
<dbReference type="PANTHER" id="PTHR21704:SF18">
    <property type="entry name" value="NIPPED-B-LIKE PROTEIN"/>
    <property type="match status" value="1"/>
</dbReference>